<organism evidence="1 2">
    <name type="scientific">Niastella vici</name>
    <dbReference type="NCBI Taxonomy" id="1703345"/>
    <lineage>
        <taxon>Bacteria</taxon>
        <taxon>Pseudomonadati</taxon>
        <taxon>Bacteroidota</taxon>
        <taxon>Chitinophagia</taxon>
        <taxon>Chitinophagales</taxon>
        <taxon>Chitinophagaceae</taxon>
        <taxon>Niastella</taxon>
    </lineage>
</organism>
<dbReference type="EMBL" id="LVYD01000046">
    <property type="protein sequence ID" value="OQP63239.1"/>
    <property type="molecule type" value="Genomic_DNA"/>
</dbReference>
<sequence length="75" mass="9009">MIGRKLNLGDSKKQNSIIARYYLFFLIIYKKRSRLHVFTNIGDGLFFYFTSFKRFYMIIDSEQKFGYIYPGSLNN</sequence>
<evidence type="ECO:0000313" key="2">
    <source>
        <dbReference type="Proteomes" id="UP000192796"/>
    </source>
</evidence>
<name>A0A1V9FXY8_9BACT</name>
<accession>A0A1V9FXY8</accession>
<gene>
    <name evidence="1" type="ORF">A3860_25455</name>
</gene>
<dbReference type="Proteomes" id="UP000192796">
    <property type="component" value="Unassembled WGS sequence"/>
</dbReference>
<evidence type="ECO:0000313" key="1">
    <source>
        <dbReference type="EMBL" id="OQP63239.1"/>
    </source>
</evidence>
<reference evidence="1 2" key="1">
    <citation type="submission" date="2016-03" db="EMBL/GenBank/DDBJ databases">
        <title>Niastella vici sp. nov., isolated from farmland soil.</title>
        <authorList>
            <person name="Chen L."/>
            <person name="Wang D."/>
            <person name="Yang S."/>
            <person name="Wang G."/>
        </authorList>
    </citation>
    <scope>NUCLEOTIDE SEQUENCE [LARGE SCALE GENOMIC DNA]</scope>
    <source>
        <strain evidence="1 2">DJ57</strain>
    </source>
</reference>
<keyword evidence="2" id="KW-1185">Reference proteome</keyword>
<dbReference type="AlphaFoldDB" id="A0A1V9FXY8"/>
<comment type="caution">
    <text evidence="1">The sequence shown here is derived from an EMBL/GenBank/DDBJ whole genome shotgun (WGS) entry which is preliminary data.</text>
</comment>
<protein>
    <submittedName>
        <fullName evidence="1">Uncharacterized protein</fullName>
    </submittedName>
</protein>
<dbReference type="STRING" id="1703345.A3860_25455"/>
<proteinExistence type="predicted"/>